<dbReference type="AlphaFoldDB" id="A0A0D9WAE4"/>
<organism evidence="1 2">
    <name type="scientific">Leersia perrieri</name>
    <dbReference type="NCBI Taxonomy" id="77586"/>
    <lineage>
        <taxon>Eukaryota</taxon>
        <taxon>Viridiplantae</taxon>
        <taxon>Streptophyta</taxon>
        <taxon>Embryophyta</taxon>
        <taxon>Tracheophyta</taxon>
        <taxon>Spermatophyta</taxon>
        <taxon>Magnoliopsida</taxon>
        <taxon>Liliopsida</taxon>
        <taxon>Poales</taxon>
        <taxon>Poaceae</taxon>
        <taxon>BOP clade</taxon>
        <taxon>Oryzoideae</taxon>
        <taxon>Oryzeae</taxon>
        <taxon>Oryzinae</taxon>
        <taxon>Leersia</taxon>
    </lineage>
</organism>
<reference evidence="2" key="2">
    <citation type="submission" date="2013-12" db="EMBL/GenBank/DDBJ databases">
        <authorList>
            <person name="Yu Y."/>
            <person name="Lee S."/>
            <person name="de Baynast K."/>
            <person name="Wissotski M."/>
            <person name="Liu L."/>
            <person name="Talag J."/>
            <person name="Goicoechea J."/>
            <person name="Angelova A."/>
            <person name="Jetty R."/>
            <person name="Kudrna D."/>
            <person name="Golser W."/>
            <person name="Rivera L."/>
            <person name="Zhang J."/>
            <person name="Wing R."/>
        </authorList>
    </citation>
    <scope>NUCLEOTIDE SEQUENCE</scope>
</reference>
<dbReference type="PANTHER" id="PTHR33085">
    <property type="entry name" value="OS12G0113100 PROTEIN-RELATED"/>
    <property type="match status" value="1"/>
</dbReference>
<dbReference type="InterPro" id="IPR012871">
    <property type="entry name" value="DUF1668_ORYSA"/>
</dbReference>
<reference evidence="1 2" key="1">
    <citation type="submission" date="2012-08" db="EMBL/GenBank/DDBJ databases">
        <title>Oryza genome evolution.</title>
        <authorList>
            <person name="Wing R.A."/>
        </authorList>
    </citation>
    <scope>NUCLEOTIDE SEQUENCE</scope>
</reference>
<evidence type="ECO:0000313" key="1">
    <source>
        <dbReference type="EnsemblPlants" id="LPERR04G23270.1"/>
    </source>
</evidence>
<dbReference type="Pfam" id="PF07893">
    <property type="entry name" value="DUF1668"/>
    <property type="match status" value="2"/>
</dbReference>
<dbReference type="InterPro" id="IPR011044">
    <property type="entry name" value="Quino_amine_DH_bsu"/>
</dbReference>
<dbReference type="HOGENOM" id="CLU_021283_2_2_1"/>
<keyword evidence="2" id="KW-1185">Reference proteome</keyword>
<evidence type="ECO:0000313" key="2">
    <source>
        <dbReference type="Proteomes" id="UP000032180"/>
    </source>
</evidence>
<accession>A0A0D9WAE4</accession>
<reference evidence="1" key="3">
    <citation type="submission" date="2015-04" db="UniProtKB">
        <authorList>
            <consortium name="EnsemblPlants"/>
        </authorList>
    </citation>
    <scope>IDENTIFICATION</scope>
</reference>
<name>A0A0D9WAE4_9ORYZ</name>
<dbReference type="EnsemblPlants" id="LPERR04G23270.1">
    <property type="protein sequence ID" value="LPERR04G23270.1"/>
    <property type="gene ID" value="LPERR04G23270"/>
</dbReference>
<dbReference type="Proteomes" id="UP000032180">
    <property type="component" value="Chromosome 4"/>
</dbReference>
<dbReference type="SUPFAM" id="SSF50969">
    <property type="entry name" value="YVTN repeat-like/Quinoprotein amine dehydrogenase"/>
    <property type="match status" value="1"/>
</dbReference>
<sequence>MRFFPMRGGHIAVVSDAAPTLVYDTAAAALVTGGSLPGFLSDGGGLVLAMPGGEKVYSLTSSLGVGFPCAFEAFSPDDGSWSWKNEAAPPPPPFEDSAVVTAYAVHPDGRTVFVSTSGGGGGFFDVELDGWVGLRHGDTIRVCQVPSRFGDDDARTPEWDTLDDDDHGVWVSRSRRHGGRRHATLTYMGDSRFCVVESVALDEEERDNDDDDVAELAAQCEVHVAVFGLKYNRRGALKTTARRANGSFRVPKHLSRFSPVAFWM</sequence>
<protein>
    <submittedName>
        <fullName evidence="1">Uncharacterized protein</fullName>
    </submittedName>
</protein>
<dbReference type="Gramene" id="LPERR04G23270.1">
    <property type="protein sequence ID" value="LPERR04G23270.1"/>
    <property type="gene ID" value="LPERR04G23270"/>
</dbReference>
<proteinExistence type="predicted"/>
<dbReference type="PANTHER" id="PTHR33085:SF41">
    <property type="entry name" value="OS12G0624400 PROTEIN"/>
    <property type="match status" value="1"/>
</dbReference>